<keyword evidence="3" id="KW-0479">Metal-binding</keyword>
<dbReference type="Gene3D" id="6.20.210.20">
    <property type="entry name" value="THAP domain"/>
    <property type="match status" value="1"/>
</dbReference>
<reference evidence="15" key="1">
    <citation type="journal article" date="2014" name="PLoS ONE">
        <title>Transcriptome-Based Identification of ABC Transporters in the Western Tarnished Plant Bug Lygus hesperus.</title>
        <authorList>
            <person name="Hull J.J."/>
            <person name="Chaney K."/>
            <person name="Geib S.M."/>
            <person name="Fabrick J.A."/>
            <person name="Brent C.S."/>
            <person name="Walsh D."/>
            <person name="Lavine L.C."/>
        </authorList>
    </citation>
    <scope>NUCLEOTIDE SEQUENCE</scope>
</reference>
<evidence type="ECO:0000256" key="11">
    <source>
        <dbReference type="ARBA" id="ARBA00023306"/>
    </source>
</evidence>
<dbReference type="InterPro" id="IPR026516">
    <property type="entry name" value="THAP1/10"/>
</dbReference>
<evidence type="ECO:0000256" key="9">
    <source>
        <dbReference type="ARBA" id="ARBA00023163"/>
    </source>
</evidence>
<evidence type="ECO:0000259" key="14">
    <source>
        <dbReference type="PROSITE" id="PS50950"/>
    </source>
</evidence>
<feature type="domain" description="THAP-type" evidence="14">
    <location>
        <begin position="1"/>
        <end position="84"/>
    </location>
</feature>
<evidence type="ECO:0000256" key="12">
    <source>
        <dbReference type="PROSITE-ProRule" id="PRU00309"/>
    </source>
</evidence>
<feature type="compositionally biased region" description="Polar residues" evidence="13">
    <location>
        <begin position="87"/>
        <end position="99"/>
    </location>
</feature>
<evidence type="ECO:0000256" key="3">
    <source>
        <dbReference type="ARBA" id="ARBA00022723"/>
    </source>
</evidence>
<keyword evidence="6" id="KW-0805">Transcription regulation</keyword>
<dbReference type="SUPFAM" id="SSF57716">
    <property type="entry name" value="Glucocorticoid receptor-like (DNA-binding domain)"/>
    <property type="match status" value="1"/>
</dbReference>
<dbReference type="SMART" id="SM00692">
    <property type="entry name" value="DM3"/>
    <property type="match status" value="1"/>
</dbReference>
<dbReference type="EMBL" id="GBHO01011437">
    <property type="protein sequence ID" value="JAG32167.1"/>
    <property type="molecule type" value="Transcribed_RNA"/>
</dbReference>
<dbReference type="PANTHER" id="PTHR46600">
    <property type="entry name" value="THAP DOMAIN-CONTAINING"/>
    <property type="match status" value="1"/>
</dbReference>
<dbReference type="SMART" id="SM00980">
    <property type="entry name" value="THAP"/>
    <property type="match status" value="1"/>
</dbReference>
<keyword evidence="7" id="KW-0175">Coiled coil</keyword>
<feature type="non-terminal residue" evidence="15">
    <location>
        <position position="128"/>
    </location>
</feature>
<evidence type="ECO:0000313" key="15">
    <source>
        <dbReference type="EMBL" id="JAG32163.1"/>
    </source>
</evidence>
<evidence type="ECO:0000256" key="10">
    <source>
        <dbReference type="ARBA" id="ARBA00023242"/>
    </source>
</evidence>
<accession>A0A0A9YM40</accession>
<evidence type="ECO:0000256" key="7">
    <source>
        <dbReference type="ARBA" id="ARBA00023054"/>
    </source>
</evidence>
<dbReference type="Pfam" id="PF05485">
    <property type="entry name" value="THAP"/>
    <property type="match status" value="1"/>
</dbReference>
<keyword evidence="10" id="KW-0539">Nucleus</keyword>
<dbReference type="EMBL" id="GBHO01011441">
    <property type="protein sequence ID" value="JAG32163.1"/>
    <property type="molecule type" value="Transcribed_RNA"/>
</dbReference>
<dbReference type="GO" id="GO:0008270">
    <property type="term" value="F:zinc ion binding"/>
    <property type="evidence" value="ECO:0007669"/>
    <property type="project" value="UniProtKB-KW"/>
</dbReference>
<feature type="region of interest" description="Disordered" evidence="13">
    <location>
        <begin position="87"/>
        <end position="107"/>
    </location>
</feature>
<dbReference type="GO" id="GO:0005654">
    <property type="term" value="C:nucleoplasm"/>
    <property type="evidence" value="ECO:0007669"/>
    <property type="project" value="UniProtKB-SubCell"/>
</dbReference>
<evidence type="ECO:0000256" key="2">
    <source>
        <dbReference type="ARBA" id="ARBA00006177"/>
    </source>
</evidence>
<dbReference type="PROSITE" id="PS50950">
    <property type="entry name" value="ZF_THAP"/>
    <property type="match status" value="1"/>
</dbReference>
<protein>
    <submittedName>
        <fullName evidence="15">THAP domain-containing protein 4</fullName>
    </submittedName>
</protein>
<comment type="subcellular location">
    <subcellularLocation>
        <location evidence="1">Nucleus</location>
        <location evidence="1">Nucleoplasm</location>
    </subcellularLocation>
</comment>
<keyword evidence="4 12" id="KW-0863">Zinc-finger</keyword>
<evidence type="ECO:0000256" key="8">
    <source>
        <dbReference type="ARBA" id="ARBA00023125"/>
    </source>
</evidence>
<evidence type="ECO:0000256" key="13">
    <source>
        <dbReference type="SAM" id="MobiDB-lite"/>
    </source>
</evidence>
<keyword evidence="5" id="KW-0862">Zinc</keyword>
<dbReference type="PANTHER" id="PTHR46600:SF1">
    <property type="entry name" value="THAP DOMAIN-CONTAINING PROTEIN 1"/>
    <property type="match status" value="1"/>
</dbReference>
<keyword evidence="11" id="KW-0131">Cell cycle</keyword>
<evidence type="ECO:0000256" key="1">
    <source>
        <dbReference type="ARBA" id="ARBA00004642"/>
    </source>
</evidence>
<evidence type="ECO:0000256" key="4">
    <source>
        <dbReference type="ARBA" id="ARBA00022771"/>
    </source>
</evidence>
<dbReference type="InterPro" id="IPR038441">
    <property type="entry name" value="THAP_Znf_sf"/>
</dbReference>
<evidence type="ECO:0000256" key="6">
    <source>
        <dbReference type="ARBA" id="ARBA00023015"/>
    </source>
</evidence>
<sequence>MHCCVLGCSSNTRILRGKPRNGVAFHRFPKNEYSRKLWVNAINRPNWQPNVNSSVCTQHFAEEFINRTYMSGPKLRENAVPTIFHWSQQAQESESSTPPDSVAAEQPGSCFVPQCNAKGSYKFSVPKD</sequence>
<comment type="similarity">
    <text evidence="2">Belongs to the THAP1 family.</text>
</comment>
<proteinExistence type="inferred from homology"/>
<evidence type="ECO:0000256" key="5">
    <source>
        <dbReference type="ARBA" id="ARBA00022833"/>
    </source>
</evidence>
<keyword evidence="8 12" id="KW-0238">DNA-binding</keyword>
<evidence type="ECO:0000313" key="16">
    <source>
        <dbReference type="EMBL" id="JAG32167.1"/>
    </source>
</evidence>
<keyword evidence="9" id="KW-0804">Transcription</keyword>
<organism evidence="15">
    <name type="scientific">Lygus hesperus</name>
    <name type="common">Western plant bug</name>
    <dbReference type="NCBI Taxonomy" id="30085"/>
    <lineage>
        <taxon>Eukaryota</taxon>
        <taxon>Metazoa</taxon>
        <taxon>Ecdysozoa</taxon>
        <taxon>Arthropoda</taxon>
        <taxon>Hexapoda</taxon>
        <taxon>Insecta</taxon>
        <taxon>Pterygota</taxon>
        <taxon>Neoptera</taxon>
        <taxon>Paraneoptera</taxon>
        <taxon>Hemiptera</taxon>
        <taxon>Heteroptera</taxon>
        <taxon>Panheteroptera</taxon>
        <taxon>Cimicomorpha</taxon>
        <taxon>Miridae</taxon>
        <taxon>Mirini</taxon>
        <taxon>Lygus</taxon>
    </lineage>
</organism>
<reference evidence="15" key="2">
    <citation type="submission" date="2014-07" db="EMBL/GenBank/DDBJ databases">
        <authorList>
            <person name="Hull J."/>
        </authorList>
    </citation>
    <scope>NUCLEOTIDE SEQUENCE</scope>
</reference>
<dbReference type="AlphaFoldDB" id="A0A0A9YM40"/>
<name>A0A0A9YM40_LYGHE</name>
<dbReference type="InterPro" id="IPR006612">
    <property type="entry name" value="THAP_Znf"/>
</dbReference>
<dbReference type="GO" id="GO:0043565">
    <property type="term" value="F:sequence-specific DNA binding"/>
    <property type="evidence" value="ECO:0007669"/>
    <property type="project" value="InterPro"/>
</dbReference>
<gene>
    <name evidence="15" type="primary">Thap4_14</name>
    <name evidence="16" type="synonym">Thap4_2</name>
    <name evidence="16" type="ORF">CM83_89063</name>
    <name evidence="15" type="ORF">CM83_89073</name>
</gene>